<name>A0A644VIF6_9ZZZZ</name>
<dbReference type="Gene3D" id="3.40.50.10330">
    <property type="entry name" value="Probable inorganic polyphosphate/atp-NAD kinase, domain 1"/>
    <property type="match status" value="1"/>
</dbReference>
<reference evidence="5" key="1">
    <citation type="submission" date="2019-08" db="EMBL/GenBank/DDBJ databases">
        <authorList>
            <person name="Kucharzyk K."/>
            <person name="Murdoch R.W."/>
            <person name="Higgins S."/>
            <person name="Loffler F."/>
        </authorList>
    </citation>
    <scope>NUCLEOTIDE SEQUENCE</scope>
</reference>
<dbReference type="Pfam" id="PF20143">
    <property type="entry name" value="NAD_kinase_C"/>
    <property type="match status" value="1"/>
</dbReference>
<dbReference type="PANTHER" id="PTHR20275:SF6">
    <property type="entry name" value="NAD KINASE 2, CHLOROPLASTIC"/>
    <property type="match status" value="1"/>
</dbReference>
<dbReference type="GO" id="GO:0019674">
    <property type="term" value="P:NAD+ metabolic process"/>
    <property type="evidence" value="ECO:0007669"/>
    <property type="project" value="InterPro"/>
</dbReference>
<evidence type="ECO:0000313" key="5">
    <source>
        <dbReference type="EMBL" id="MPL90393.1"/>
    </source>
</evidence>
<protein>
    <submittedName>
        <fullName evidence="5">NAD kinase</fullName>
        <ecNumber evidence="5">2.7.1.23</ecNumber>
    </submittedName>
</protein>
<dbReference type="PANTHER" id="PTHR20275">
    <property type="entry name" value="NAD KINASE"/>
    <property type="match status" value="1"/>
</dbReference>
<comment type="caution">
    <text evidence="5">The sequence shown here is derived from an EMBL/GenBank/DDBJ whole genome shotgun (WGS) entry which is preliminary data.</text>
</comment>
<dbReference type="Pfam" id="PF01513">
    <property type="entry name" value="NAD_kinase"/>
    <property type="match status" value="1"/>
</dbReference>
<evidence type="ECO:0000256" key="2">
    <source>
        <dbReference type="ARBA" id="ARBA00022777"/>
    </source>
</evidence>
<dbReference type="InterPro" id="IPR002504">
    <property type="entry name" value="NADK"/>
</dbReference>
<dbReference type="InterPro" id="IPR016064">
    <property type="entry name" value="NAD/diacylglycerol_kinase_sf"/>
</dbReference>
<dbReference type="InterPro" id="IPR017437">
    <property type="entry name" value="ATP-NAD_kinase_PpnK-typ_C"/>
</dbReference>
<evidence type="ECO:0000256" key="4">
    <source>
        <dbReference type="ARBA" id="ARBA00023027"/>
    </source>
</evidence>
<keyword evidence="2 5" id="KW-0418">Kinase</keyword>
<dbReference type="EC" id="2.7.1.23" evidence="5"/>
<accession>A0A644VIF6</accession>
<keyword evidence="1 5" id="KW-0808">Transferase</keyword>
<dbReference type="EMBL" id="VSSQ01000302">
    <property type="protein sequence ID" value="MPL90393.1"/>
    <property type="molecule type" value="Genomic_DNA"/>
</dbReference>
<proteinExistence type="inferred from homology"/>
<dbReference type="InterPro" id="IPR017438">
    <property type="entry name" value="ATP-NAD_kinase_N"/>
</dbReference>
<organism evidence="5">
    <name type="scientific">bioreactor metagenome</name>
    <dbReference type="NCBI Taxonomy" id="1076179"/>
    <lineage>
        <taxon>unclassified sequences</taxon>
        <taxon>metagenomes</taxon>
        <taxon>ecological metagenomes</taxon>
    </lineage>
</organism>
<evidence type="ECO:0000256" key="3">
    <source>
        <dbReference type="ARBA" id="ARBA00022857"/>
    </source>
</evidence>
<dbReference type="HAMAP" id="MF_00361">
    <property type="entry name" value="NAD_kinase"/>
    <property type="match status" value="1"/>
</dbReference>
<dbReference type="SUPFAM" id="SSF111331">
    <property type="entry name" value="NAD kinase/diacylglycerol kinase-like"/>
    <property type="match status" value="1"/>
</dbReference>
<keyword evidence="4" id="KW-0520">NAD</keyword>
<dbReference type="GO" id="GO:0003951">
    <property type="term" value="F:NAD+ kinase activity"/>
    <property type="evidence" value="ECO:0007669"/>
    <property type="project" value="UniProtKB-EC"/>
</dbReference>
<gene>
    <name evidence="5" type="primary">ppnK_2</name>
    <name evidence="5" type="ORF">SDC9_36443</name>
</gene>
<sequence>MKIAIFAREIDKRWHDKLTFIINSLSYRGAELIFYAPFYKRAIGFHKLAIPASALFHSYEDMDPETDIFLSLGGDGTLLESLTYIRDRGIPVAGINFGRLGFLTTADSEPSHYWIERLINKDYKTEKRSLLKLSSGSYLNGLYPYALNEVSVQRQDPSMLSVTLKIDGAELPPYWSDGMVIATPTGSTAYSLSLGGPIMIPASKAVIVAPIAPHNLNIRPLVVSDESIIEVTVTSRRAGAVLSLDNRSVIVSSGEKFMVSKAEFDLNFISLSSNNFIEALKEKLFWGEDRRNT</sequence>
<evidence type="ECO:0000256" key="1">
    <source>
        <dbReference type="ARBA" id="ARBA00022679"/>
    </source>
</evidence>
<keyword evidence="3" id="KW-0521">NADP</keyword>
<dbReference type="AlphaFoldDB" id="A0A644VIF6"/>
<dbReference type="GO" id="GO:0006741">
    <property type="term" value="P:NADP+ biosynthetic process"/>
    <property type="evidence" value="ECO:0007669"/>
    <property type="project" value="InterPro"/>
</dbReference>
<dbReference type="Gene3D" id="2.60.200.30">
    <property type="entry name" value="Probable inorganic polyphosphate/atp-NAD kinase, domain 2"/>
    <property type="match status" value="1"/>
</dbReference>